<dbReference type="InterPro" id="IPR011006">
    <property type="entry name" value="CheY-like_superfamily"/>
</dbReference>
<dbReference type="GO" id="GO:0000160">
    <property type="term" value="P:phosphorelay signal transduction system"/>
    <property type="evidence" value="ECO:0007669"/>
    <property type="project" value="InterPro"/>
</dbReference>
<evidence type="ECO:0000256" key="2">
    <source>
        <dbReference type="ARBA" id="ARBA00022840"/>
    </source>
</evidence>
<dbReference type="EMBL" id="CP001614">
    <property type="protein sequence ID" value="ACR12629.1"/>
    <property type="molecule type" value="Genomic_DNA"/>
</dbReference>
<dbReference type="SMART" id="SM00448">
    <property type="entry name" value="REC"/>
    <property type="match status" value="1"/>
</dbReference>
<evidence type="ECO:0000256" key="6">
    <source>
        <dbReference type="PROSITE-ProRule" id="PRU00169"/>
    </source>
</evidence>
<dbReference type="PRINTS" id="PR01590">
    <property type="entry name" value="HTHFIS"/>
</dbReference>
<dbReference type="PROSITE" id="PS00675">
    <property type="entry name" value="SIGMA54_INTERACT_1"/>
    <property type="match status" value="1"/>
</dbReference>
<keyword evidence="5" id="KW-0804">Transcription</keyword>
<proteinExistence type="predicted"/>
<dbReference type="FunFam" id="3.40.50.300:FF:000006">
    <property type="entry name" value="DNA-binding transcriptional regulator NtrC"/>
    <property type="match status" value="1"/>
</dbReference>
<dbReference type="InterPro" id="IPR025944">
    <property type="entry name" value="Sigma_54_int_dom_CS"/>
</dbReference>
<dbReference type="eggNOG" id="COG2204">
    <property type="taxonomic scope" value="Bacteria"/>
</dbReference>
<keyword evidence="10" id="KW-1185">Reference proteome</keyword>
<dbReference type="PROSITE" id="PS50045">
    <property type="entry name" value="SIGMA54_INTERACT_4"/>
    <property type="match status" value="1"/>
</dbReference>
<evidence type="ECO:0000256" key="5">
    <source>
        <dbReference type="ARBA" id="ARBA00023163"/>
    </source>
</evidence>
<sequence>MAAVLLVDDDKGFCSVTTELLGLLGHEVKTADSVASATELLKESQFDRILLDLMLPDGSGFNVLDTLAKEGLAHTQVTVITGHPAVKNLVKSLYGPRVNYLIKPITLEQLKSLFDDSVVEQTTSRDGIEKHLGFLVGESKVMKDLYEMIVRVANTPANVMIMGESGVGKEVVANAIHHVSKCTGNFVAANCGAFSRELIGSELFGHEKGSFTGAVARKPGVFEQAENGTLFLDEVTEMPVDLQPNLLRVLETQTVVRLGATKSIPINCRVVSATNRTEEQLAEGNCMREDLYYRLAVFPLRIPSLRERKEDVPVLARYFISEMNDSYGTGFALSEELMEQLMAYDWPGNVRELRHTIHRAFIMSDPAGEFLQLPKHLGSPFSKTQKNSEPSLRSGRTIEEVERELIEVTLADLDGDKKQAAQVLGISLKTLYNRLNEYESSE</sequence>
<evidence type="ECO:0000313" key="9">
    <source>
        <dbReference type="EMBL" id="ACR12629.1"/>
    </source>
</evidence>
<dbReference type="PANTHER" id="PTHR32071:SF121">
    <property type="entry name" value="SIGMA L-DEPENDENT TRANSCRIPTIONAL REGULATOR YQIR-RELATED"/>
    <property type="match status" value="1"/>
</dbReference>
<dbReference type="SMART" id="SM00382">
    <property type="entry name" value="AAA"/>
    <property type="match status" value="1"/>
</dbReference>
<reference evidence="9 10" key="1">
    <citation type="journal article" date="2009" name="PLoS ONE">
        <title>The complete genome of Teredinibacter turnerae T7901: an intracellular endosymbiont of marine wood-boring bivalves (shipworms).</title>
        <authorList>
            <person name="Yang J.C."/>
            <person name="Madupu R."/>
            <person name="Durkin A.S."/>
            <person name="Ekborg N.A."/>
            <person name="Pedamallu C.S."/>
            <person name="Hostetler J.B."/>
            <person name="Radune D."/>
            <person name="Toms B.S."/>
            <person name="Henrissat B."/>
            <person name="Coutinho P.M."/>
            <person name="Schwarz S."/>
            <person name="Field L."/>
            <person name="Trindade-Silva A.E."/>
            <person name="Soares C.A.G."/>
            <person name="Elshahawi S."/>
            <person name="Hanora A."/>
            <person name="Schmidt E.W."/>
            <person name="Haygood M.G."/>
            <person name="Posfai J."/>
            <person name="Benner J."/>
            <person name="Madinger C."/>
            <person name="Nove J."/>
            <person name="Anton B."/>
            <person name="Chaudhary K."/>
            <person name="Foster J."/>
            <person name="Holman A."/>
            <person name="Kumar S."/>
            <person name="Lessard P.A."/>
            <person name="Luyten Y.A."/>
            <person name="Slatko B."/>
            <person name="Wood N."/>
            <person name="Wu B."/>
            <person name="Teplitski M."/>
            <person name="Mougous J.D."/>
            <person name="Ward N."/>
            <person name="Eisen J.A."/>
            <person name="Badger J.H."/>
            <person name="Distel D.L."/>
        </authorList>
    </citation>
    <scope>NUCLEOTIDE SEQUENCE [LARGE SCALE GENOMIC DNA]</scope>
    <source>
        <strain evidence="10">ATCC 39867 / T7901</strain>
    </source>
</reference>
<dbReference type="Pfam" id="PF02954">
    <property type="entry name" value="HTH_8"/>
    <property type="match status" value="1"/>
</dbReference>
<dbReference type="InterPro" id="IPR003593">
    <property type="entry name" value="AAA+_ATPase"/>
</dbReference>
<accession>C5BS21</accession>
<keyword evidence="4" id="KW-0238">DNA-binding</keyword>
<dbReference type="GO" id="GO:0006355">
    <property type="term" value="P:regulation of DNA-templated transcription"/>
    <property type="evidence" value="ECO:0007669"/>
    <property type="project" value="InterPro"/>
</dbReference>
<feature type="domain" description="Sigma-54 factor interaction" evidence="7">
    <location>
        <begin position="135"/>
        <end position="362"/>
    </location>
</feature>
<organism evidence="9 10">
    <name type="scientific">Teredinibacter turnerae (strain ATCC 39867 / T7901)</name>
    <dbReference type="NCBI Taxonomy" id="377629"/>
    <lineage>
        <taxon>Bacteria</taxon>
        <taxon>Pseudomonadati</taxon>
        <taxon>Pseudomonadota</taxon>
        <taxon>Gammaproteobacteria</taxon>
        <taxon>Cellvibrionales</taxon>
        <taxon>Cellvibrionaceae</taxon>
        <taxon>Teredinibacter</taxon>
    </lineage>
</organism>
<dbReference type="Proteomes" id="UP000009080">
    <property type="component" value="Chromosome"/>
</dbReference>
<name>C5BS21_TERTT</name>
<dbReference type="SUPFAM" id="SSF52540">
    <property type="entry name" value="P-loop containing nucleoside triphosphate hydrolases"/>
    <property type="match status" value="1"/>
</dbReference>
<dbReference type="HOGENOM" id="CLU_000445_0_6_6"/>
<dbReference type="InterPro" id="IPR027417">
    <property type="entry name" value="P-loop_NTPase"/>
</dbReference>
<dbReference type="InterPro" id="IPR025662">
    <property type="entry name" value="Sigma_54_int_dom_ATP-bd_1"/>
</dbReference>
<evidence type="ECO:0000256" key="3">
    <source>
        <dbReference type="ARBA" id="ARBA00023015"/>
    </source>
</evidence>
<feature type="modified residue" description="4-aspartylphosphate" evidence="6">
    <location>
        <position position="52"/>
    </location>
</feature>
<dbReference type="InterPro" id="IPR025943">
    <property type="entry name" value="Sigma_54_int_dom_ATP-bd_2"/>
</dbReference>
<keyword evidence="3" id="KW-0805">Transcription regulation</keyword>
<dbReference type="GO" id="GO:0043565">
    <property type="term" value="F:sequence-specific DNA binding"/>
    <property type="evidence" value="ECO:0007669"/>
    <property type="project" value="InterPro"/>
</dbReference>
<dbReference type="STRING" id="377629.TERTU_3624"/>
<evidence type="ECO:0000313" key="10">
    <source>
        <dbReference type="Proteomes" id="UP000009080"/>
    </source>
</evidence>
<dbReference type="Gene3D" id="3.40.50.300">
    <property type="entry name" value="P-loop containing nucleotide triphosphate hydrolases"/>
    <property type="match status" value="1"/>
</dbReference>
<dbReference type="PROSITE" id="PS50110">
    <property type="entry name" value="RESPONSE_REGULATORY"/>
    <property type="match status" value="1"/>
</dbReference>
<dbReference type="SUPFAM" id="SSF52172">
    <property type="entry name" value="CheY-like"/>
    <property type="match status" value="1"/>
</dbReference>
<dbReference type="Gene3D" id="3.40.50.2300">
    <property type="match status" value="1"/>
</dbReference>
<keyword evidence="1" id="KW-0547">Nucleotide-binding</keyword>
<keyword evidence="6" id="KW-0597">Phosphoprotein</keyword>
<dbReference type="InterPro" id="IPR058031">
    <property type="entry name" value="AAA_lid_NorR"/>
</dbReference>
<dbReference type="Gene3D" id="1.10.8.60">
    <property type="match status" value="1"/>
</dbReference>
<protein>
    <submittedName>
        <fullName evidence="9">Sigma-54 interacting response regulator protein</fullName>
    </submittedName>
</protein>
<dbReference type="InterPro" id="IPR009057">
    <property type="entry name" value="Homeodomain-like_sf"/>
</dbReference>
<dbReference type="InterPro" id="IPR001789">
    <property type="entry name" value="Sig_transdc_resp-reg_receiver"/>
</dbReference>
<dbReference type="KEGG" id="ttu:TERTU_3624"/>
<gene>
    <name evidence="9" type="ordered locus">TERTU_3624</name>
</gene>
<dbReference type="InterPro" id="IPR002197">
    <property type="entry name" value="HTH_Fis"/>
</dbReference>
<evidence type="ECO:0000256" key="4">
    <source>
        <dbReference type="ARBA" id="ARBA00023125"/>
    </source>
</evidence>
<keyword evidence="2" id="KW-0067">ATP-binding</keyword>
<dbReference type="Pfam" id="PF00158">
    <property type="entry name" value="Sigma54_activat"/>
    <property type="match status" value="1"/>
</dbReference>
<dbReference type="GO" id="GO:0005524">
    <property type="term" value="F:ATP binding"/>
    <property type="evidence" value="ECO:0007669"/>
    <property type="project" value="UniProtKB-KW"/>
</dbReference>
<dbReference type="CDD" id="cd00009">
    <property type="entry name" value="AAA"/>
    <property type="match status" value="1"/>
</dbReference>
<evidence type="ECO:0000259" key="8">
    <source>
        <dbReference type="PROSITE" id="PS50110"/>
    </source>
</evidence>
<dbReference type="RefSeq" id="WP_015818741.1">
    <property type="nucleotide sequence ID" value="NC_012997.1"/>
</dbReference>
<feature type="domain" description="Response regulatory" evidence="8">
    <location>
        <begin position="3"/>
        <end position="118"/>
    </location>
</feature>
<dbReference type="PROSITE" id="PS00676">
    <property type="entry name" value="SIGMA54_INTERACT_2"/>
    <property type="match status" value="1"/>
</dbReference>
<evidence type="ECO:0000259" key="7">
    <source>
        <dbReference type="PROSITE" id="PS50045"/>
    </source>
</evidence>
<dbReference type="SUPFAM" id="SSF46689">
    <property type="entry name" value="Homeodomain-like"/>
    <property type="match status" value="1"/>
</dbReference>
<dbReference type="Gene3D" id="1.10.10.60">
    <property type="entry name" value="Homeodomain-like"/>
    <property type="match status" value="1"/>
</dbReference>
<dbReference type="AlphaFoldDB" id="C5BS21"/>
<dbReference type="PROSITE" id="PS00688">
    <property type="entry name" value="SIGMA54_INTERACT_3"/>
    <property type="match status" value="1"/>
</dbReference>
<dbReference type="InterPro" id="IPR002078">
    <property type="entry name" value="Sigma_54_int"/>
</dbReference>
<evidence type="ECO:0000256" key="1">
    <source>
        <dbReference type="ARBA" id="ARBA00022741"/>
    </source>
</evidence>
<dbReference type="CDD" id="cd00156">
    <property type="entry name" value="REC"/>
    <property type="match status" value="1"/>
</dbReference>
<dbReference type="Pfam" id="PF25601">
    <property type="entry name" value="AAA_lid_14"/>
    <property type="match status" value="1"/>
</dbReference>
<dbReference type="Pfam" id="PF00072">
    <property type="entry name" value="Response_reg"/>
    <property type="match status" value="1"/>
</dbReference>
<dbReference type="PANTHER" id="PTHR32071">
    <property type="entry name" value="TRANSCRIPTIONAL REGULATORY PROTEIN"/>
    <property type="match status" value="1"/>
</dbReference>